<proteinExistence type="predicted"/>
<dbReference type="Proteomes" id="UP000036681">
    <property type="component" value="Unplaced"/>
</dbReference>
<keyword evidence="1" id="KW-1185">Reference proteome</keyword>
<dbReference type="AlphaFoldDB" id="A0A0M3HH06"/>
<organism evidence="1 2">
    <name type="scientific">Ascaris lumbricoides</name>
    <name type="common">Giant roundworm</name>
    <dbReference type="NCBI Taxonomy" id="6252"/>
    <lineage>
        <taxon>Eukaryota</taxon>
        <taxon>Metazoa</taxon>
        <taxon>Ecdysozoa</taxon>
        <taxon>Nematoda</taxon>
        <taxon>Chromadorea</taxon>
        <taxon>Rhabditida</taxon>
        <taxon>Spirurina</taxon>
        <taxon>Ascaridomorpha</taxon>
        <taxon>Ascaridoidea</taxon>
        <taxon>Ascarididae</taxon>
        <taxon>Ascaris</taxon>
    </lineage>
</organism>
<evidence type="ECO:0000313" key="2">
    <source>
        <dbReference type="WBParaSite" id="ALUE_0000080101-mRNA-1"/>
    </source>
</evidence>
<accession>A0A0M3HH06</accession>
<dbReference type="GO" id="GO:0009235">
    <property type="term" value="P:cobalamin metabolic process"/>
    <property type="evidence" value="ECO:0007669"/>
    <property type="project" value="InterPro"/>
</dbReference>
<sequence length="116" mass="12699">MMVFIPISEGCIINPLFQFVESAKAACDVLSSFGYWADFIDPSTGKPYLSKTETNATLNVTDEEYRSLGFEVTDMVCCKVSVFPQLQVLEFQCVEMISRASVGALLILSIGTGPLL</sequence>
<dbReference type="WBParaSite" id="ALUE_0000080101-mRNA-1">
    <property type="protein sequence ID" value="ALUE_0000080101-mRNA-1"/>
    <property type="gene ID" value="ALUE_0000080101"/>
</dbReference>
<reference evidence="2" key="1">
    <citation type="submission" date="2017-02" db="UniProtKB">
        <authorList>
            <consortium name="WormBaseParasite"/>
        </authorList>
    </citation>
    <scope>IDENTIFICATION</scope>
</reference>
<name>A0A0M3HH06_ASCLU</name>
<dbReference type="PANTHER" id="PTHR13192">
    <property type="entry name" value="MY011 PROTEIN"/>
    <property type="match status" value="1"/>
</dbReference>
<dbReference type="Pfam" id="PF10229">
    <property type="entry name" value="MMADHC"/>
    <property type="match status" value="1"/>
</dbReference>
<dbReference type="PANTHER" id="PTHR13192:SF3">
    <property type="entry name" value="COBALAMIN TRAFFICKING PROTEIN CBLD"/>
    <property type="match status" value="1"/>
</dbReference>
<dbReference type="InterPro" id="IPR019362">
    <property type="entry name" value="MMADHC"/>
</dbReference>
<protein>
    <submittedName>
        <fullName evidence="2">DIOX_N domain-containing protein</fullName>
    </submittedName>
</protein>
<evidence type="ECO:0000313" key="1">
    <source>
        <dbReference type="Proteomes" id="UP000036681"/>
    </source>
</evidence>